<evidence type="ECO:0000313" key="2">
    <source>
        <dbReference type="Proteomes" id="UP001457282"/>
    </source>
</evidence>
<dbReference type="Proteomes" id="UP001457282">
    <property type="component" value="Unassembled WGS sequence"/>
</dbReference>
<dbReference type="EMBL" id="JBEDUW010000006">
    <property type="protein sequence ID" value="KAK9921902.1"/>
    <property type="molecule type" value="Genomic_DNA"/>
</dbReference>
<name>A0AAW1WF32_RUBAR</name>
<evidence type="ECO:0000313" key="1">
    <source>
        <dbReference type="EMBL" id="KAK9921902.1"/>
    </source>
</evidence>
<reference evidence="1 2" key="1">
    <citation type="journal article" date="2023" name="G3 (Bethesda)">
        <title>A chromosome-length genome assembly and annotation of blackberry (Rubus argutus, cv. 'Hillquist').</title>
        <authorList>
            <person name="Bruna T."/>
            <person name="Aryal R."/>
            <person name="Dudchenko O."/>
            <person name="Sargent D.J."/>
            <person name="Mead D."/>
            <person name="Buti M."/>
            <person name="Cavallini A."/>
            <person name="Hytonen T."/>
            <person name="Andres J."/>
            <person name="Pham M."/>
            <person name="Weisz D."/>
            <person name="Mascagni F."/>
            <person name="Usai G."/>
            <person name="Natali L."/>
            <person name="Bassil N."/>
            <person name="Fernandez G.E."/>
            <person name="Lomsadze A."/>
            <person name="Armour M."/>
            <person name="Olukolu B."/>
            <person name="Poorten T."/>
            <person name="Britton C."/>
            <person name="Davik J."/>
            <person name="Ashrafi H."/>
            <person name="Aiden E.L."/>
            <person name="Borodovsky M."/>
            <person name="Worthington M."/>
        </authorList>
    </citation>
    <scope>NUCLEOTIDE SEQUENCE [LARGE SCALE GENOMIC DNA]</scope>
    <source>
        <strain evidence="1">PI 553951</strain>
    </source>
</reference>
<protein>
    <submittedName>
        <fullName evidence="1">Uncharacterized protein</fullName>
    </submittedName>
</protein>
<keyword evidence="2" id="KW-1185">Reference proteome</keyword>
<comment type="caution">
    <text evidence="1">The sequence shown here is derived from an EMBL/GenBank/DDBJ whole genome shotgun (WGS) entry which is preliminary data.</text>
</comment>
<accession>A0AAW1WF32</accession>
<dbReference type="AlphaFoldDB" id="A0AAW1WF32"/>
<sequence>MVAAKGNNGGRCEARWNEAERAEGLRADEDAWSELDGNWFDDVVAKEWRRGAAMSLEVMTVVRCCVW</sequence>
<proteinExistence type="predicted"/>
<organism evidence="1 2">
    <name type="scientific">Rubus argutus</name>
    <name type="common">Southern blackberry</name>
    <dbReference type="NCBI Taxonomy" id="59490"/>
    <lineage>
        <taxon>Eukaryota</taxon>
        <taxon>Viridiplantae</taxon>
        <taxon>Streptophyta</taxon>
        <taxon>Embryophyta</taxon>
        <taxon>Tracheophyta</taxon>
        <taxon>Spermatophyta</taxon>
        <taxon>Magnoliopsida</taxon>
        <taxon>eudicotyledons</taxon>
        <taxon>Gunneridae</taxon>
        <taxon>Pentapetalae</taxon>
        <taxon>rosids</taxon>
        <taxon>fabids</taxon>
        <taxon>Rosales</taxon>
        <taxon>Rosaceae</taxon>
        <taxon>Rosoideae</taxon>
        <taxon>Rosoideae incertae sedis</taxon>
        <taxon>Rubus</taxon>
    </lineage>
</organism>
<gene>
    <name evidence="1" type="ORF">M0R45_030395</name>
</gene>